<dbReference type="Proteomes" id="UP001062846">
    <property type="component" value="Chromosome 3"/>
</dbReference>
<organism evidence="1 2">
    <name type="scientific">Rhododendron molle</name>
    <name type="common">Chinese azalea</name>
    <name type="synonym">Azalea mollis</name>
    <dbReference type="NCBI Taxonomy" id="49168"/>
    <lineage>
        <taxon>Eukaryota</taxon>
        <taxon>Viridiplantae</taxon>
        <taxon>Streptophyta</taxon>
        <taxon>Embryophyta</taxon>
        <taxon>Tracheophyta</taxon>
        <taxon>Spermatophyta</taxon>
        <taxon>Magnoliopsida</taxon>
        <taxon>eudicotyledons</taxon>
        <taxon>Gunneridae</taxon>
        <taxon>Pentapetalae</taxon>
        <taxon>asterids</taxon>
        <taxon>Ericales</taxon>
        <taxon>Ericaceae</taxon>
        <taxon>Ericoideae</taxon>
        <taxon>Rhodoreae</taxon>
        <taxon>Rhododendron</taxon>
    </lineage>
</organism>
<name>A0ACC0PJS8_RHOML</name>
<gene>
    <name evidence="1" type="ORF">RHMOL_Rhmol03G0293300</name>
</gene>
<evidence type="ECO:0000313" key="1">
    <source>
        <dbReference type="EMBL" id="KAI8565856.1"/>
    </source>
</evidence>
<reference evidence="1" key="1">
    <citation type="submission" date="2022-02" db="EMBL/GenBank/DDBJ databases">
        <title>Plant Genome Project.</title>
        <authorList>
            <person name="Zhang R.-G."/>
        </authorList>
    </citation>
    <scope>NUCLEOTIDE SEQUENCE</scope>
    <source>
        <strain evidence="1">AT1</strain>
    </source>
</reference>
<keyword evidence="2" id="KW-1185">Reference proteome</keyword>
<proteinExistence type="predicted"/>
<evidence type="ECO:0000313" key="2">
    <source>
        <dbReference type="Proteomes" id="UP001062846"/>
    </source>
</evidence>
<accession>A0ACC0PJS8</accession>
<dbReference type="EMBL" id="CM046390">
    <property type="protein sequence ID" value="KAI8565856.1"/>
    <property type="molecule type" value="Genomic_DNA"/>
</dbReference>
<comment type="caution">
    <text evidence="1">The sequence shown here is derived from an EMBL/GenBank/DDBJ whole genome shotgun (WGS) entry which is preliminary data.</text>
</comment>
<sequence length="524" mass="57835">MLIQSSLPGSIEETWQQCPKWEKNPRDGYEEVVPVIVGNKNIDDMCSLNFASSCSQLSTVSTMSENSRPAFVYKRRKLQTNGVSVFQALTSANLSGGCISAIRSEAASVVGTEGRIVSVMPPVECGREVLVLDSESISGCVVGEEPGLKESKEALKSDIHTALDFGCVNDSYSSSKSNVELGSSALRIEVDDTGECSSSSALVVDGVHDDRLEKEIFISILRSQGLLEGVLPTRLHPSAGTPGTCCDSSYIWTCKVCDRPETTVKMLICDQCEEAFHVSCCNPRIRKIPVDEWYCQSCSKKKHKILKEDTKSKTVNISSERSRFRNATSEKELGPMASMLMGIEPYEPGVRIGQDFQAEVPDWCGPSVEEVDTIGDQSEIDPSELVSLLGWNSNKPSRVSSIGNWLQCREVIEGMGEAGDGAICGKWRRAPLFEVQTDDWECFCAVLWDPAHADCAVPQFAVVFSPLYLFVCLFKELDTDQVLKQLKYIEMLRPLLASKRHKLDIRENAGSQDRAEDVRIIRNP</sequence>
<protein>
    <submittedName>
        <fullName evidence="1">Uncharacterized protein</fullName>
    </submittedName>
</protein>